<evidence type="ECO:0000256" key="4">
    <source>
        <dbReference type="RuleBase" id="RU004003"/>
    </source>
</evidence>
<protein>
    <submittedName>
        <fullName evidence="8">Pilus assembly protein PilN</fullName>
    </submittedName>
</protein>
<organism evidence="8 9">
    <name type="scientific">Gluconacetobacter sacchari</name>
    <dbReference type="NCBI Taxonomy" id="92759"/>
    <lineage>
        <taxon>Bacteria</taxon>
        <taxon>Pseudomonadati</taxon>
        <taxon>Pseudomonadota</taxon>
        <taxon>Alphaproteobacteria</taxon>
        <taxon>Acetobacterales</taxon>
        <taxon>Acetobacteraceae</taxon>
        <taxon>Gluconacetobacter</taxon>
    </lineage>
</organism>
<dbReference type="PANTHER" id="PTHR30332:SF24">
    <property type="entry name" value="SECRETIN GSPD-RELATED"/>
    <property type="match status" value="1"/>
</dbReference>
<evidence type="ECO:0000256" key="1">
    <source>
        <dbReference type="ARBA" id="ARBA00004370"/>
    </source>
</evidence>
<evidence type="ECO:0000256" key="2">
    <source>
        <dbReference type="ARBA" id="ARBA00022729"/>
    </source>
</evidence>
<sequence>MRLLRKAADTGLCILMLSTAAGCADFDAARHKEQHIADLAEKLRPPSQQLVASHDVPYLIGEPLGENAVVPDILQSHASIMIARPVSLRDAAIVASQRTGIPVSITPDAEMELAVSAPLPTASSGSGGALQFDGVNIPPPSAALTAAMPAAAPTWSGAGVWLDYHGSRLGVFQAVAARFGISQRYEDGQITFFRTQAKTFIIPAFNDQTTDGAMITAYSGGGQNGGGSGGMGSGGMGSSGGVSSMSSMGSMGGSSGSSSGGSSTGVTTYSHQRTNNRWENLSKTAEAISGGAIVRADRDLGTLTVVGTPSQVQRVAEWVKDLSDSMMRQVAVDVRVYTFKATSETNYGFQPKVAASDTAKAFASSMTPAAIPTIQSTDVPFSFGANILDSAKGAGARFKGTELLVQALSELGNLTQIYDFPVVTTNGITVPFQNGENDTYLQSSGAVLAANAGTASTLQPGVVMSGFSGKVTPRIVGNKIILQGTFTLQSILGIGSAGSGNSSIQTPKTASTNIDSNVVLRSGETLTLTGYMDDSSQRNRTGAGSPFFWLFGGGGDAQNAKSRVIVTVEAHTI</sequence>
<evidence type="ECO:0000256" key="5">
    <source>
        <dbReference type="SAM" id="MobiDB-lite"/>
    </source>
</evidence>
<evidence type="ECO:0000256" key="3">
    <source>
        <dbReference type="ARBA" id="ARBA00023136"/>
    </source>
</evidence>
<dbReference type="InterPro" id="IPR004846">
    <property type="entry name" value="T2SS/T3SS_dom"/>
</dbReference>
<feature type="compositionally biased region" description="Gly residues" evidence="5">
    <location>
        <begin position="250"/>
        <end position="263"/>
    </location>
</feature>
<name>A0A7W4NPB8_9PROT</name>
<feature type="signal peptide" evidence="6">
    <location>
        <begin position="1"/>
        <end position="23"/>
    </location>
</feature>
<gene>
    <name evidence="8" type="ORF">HLH48_15665</name>
</gene>
<feature type="chain" id="PRO_5031496368" evidence="6">
    <location>
        <begin position="24"/>
        <end position="573"/>
    </location>
</feature>
<dbReference type="Proteomes" id="UP000589085">
    <property type="component" value="Unassembled WGS sequence"/>
</dbReference>
<feature type="region of interest" description="Disordered" evidence="5">
    <location>
        <begin position="226"/>
        <end position="277"/>
    </location>
</feature>
<evidence type="ECO:0000313" key="8">
    <source>
        <dbReference type="EMBL" id="MBB2161591.1"/>
    </source>
</evidence>
<dbReference type="Pfam" id="PF00263">
    <property type="entry name" value="Secretin"/>
    <property type="match status" value="1"/>
</dbReference>
<dbReference type="GO" id="GO:0016020">
    <property type="term" value="C:membrane"/>
    <property type="evidence" value="ECO:0007669"/>
    <property type="project" value="UniProtKB-SubCell"/>
</dbReference>
<keyword evidence="2 6" id="KW-0732">Signal</keyword>
<comment type="similarity">
    <text evidence="4">Belongs to the bacterial secretin family.</text>
</comment>
<proteinExistence type="inferred from homology"/>
<keyword evidence="3" id="KW-0472">Membrane</keyword>
<comment type="caution">
    <text evidence="8">The sequence shown here is derived from an EMBL/GenBank/DDBJ whole genome shotgun (WGS) entry which is preliminary data.</text>
</comment>
<accession>A0A7W4NPB8</accession>
<dbReference type="GO" id="GO:0009306">
    <property type="term" value="P:protein secretion"/>
    <property type="evidence" value="ECO:0007669"/>
    <property type="project" value="InterPro"/>
</dbReference>
<dbReference type="InterPro" id="IPR050810">
    <property type="entry name" value="Bact_Secretion_Sys_Channel"/>
</dbReference>
<feature type="domain" description="Type II/III secretion system secretin-like" evidence="7">
    <location>
        <begin position="408"/>
        <end position="542"/>
    </location>
</feature>
<dbReference type="AlphaFoldDB" id="A0A7W4NPB8"/>
<evidence type="ECO:0000259" key="7">
    <source>
        <dbReference type="Pfam" id="PF00263"/>
    </source>
</evidence>
<dbReference type="EMBL" id="JABEQJ010000022">
    <property type="protein sequence ID" value="MBB2161591.1"/>
    <property type="molecule type" value="Genomic_DNA"/>
</dbReference>
<evidence type="ECO:0000313" key="9">
    <source>
        <dbReference type="Proteomes" id="UP000589085"/>
    </source>
</evidence>
<reference evidence="8 9" key="1">
    <citation type="submission" date="2020-04" db="EMBL/GenBank/DDBJ databases">
        <title>Description of novel Gluconacetobacter.</title>
        <authorList>
            <person name="Sombolestani A."/>
        </authorList>
    </citation>
    <scope>NUCLEOTIDE SEQUENCE [LARGE SCALE GENOMIC DNA]</scope>
    <source>
        <strain evidence="8 9">LMG 19747</strain>
    </source>
</reference>
<feature type="compositionally biased region" description="Polar residues" evidence="5">
    <location>
        <begin position="266"/>
        <end position="277"/>
    </location>
</feature>
<comment type="subcellular location">
    <subcellularLocation>
        <location evidence="1">Membrane</location>
    </subcellularLocation>
</comment>
<evidence type="ECO:0000256" key="6">
    <source>
        <dbReference type="SAM" id="SignalP"/>
    </source>
</evidence>
<feature type="compositionally biased region" description="Gly residues" evidence="5">
    <location>
        <begin position="226"/>
        <end position="240"/>
    </location>
</feature>
<dbReference type="PROSITE" id="PS51257">
    <property type="entry name" value="PROKAR_LIPOPROTEIN"/>
    <property type="match status" value="1"/>
</dbReference>
<dbReference type="PANTHER" id="PTHR30332">
    <property type="entry name" value="PROBABLE GENERAL SECRETION PATHWAY PROTEIN D"/>
    <property type="match status" value="1"/>
</dbReference>